<dbReference type="InterPro" id="IPR003593">
    <property type="entry name" value="AAA+_ATPase"/>
</dbReference>
<accession>A0A292YK25</accession>
<evidence type="ECO:0000256" key="2">
    <source>
        <dbReference type="ARBA" id="ARBA00022448"/>
    </source>
</evidence>
<reference evidence="8" key="1">
    <citation type="submission" date="2017-07" db="EMBL/GenBank/DDBJ databases">
        <title>Draft genome sequence of Effusibacillus lacus strain skLN1.</title>
        <authorList>
            <person name="Watanabe M."/>
            <person name="Kojima H."/>
            <person name="Fukui M."/>
        </authorList>
    </citation>
    <scope>NUCLEOTIDE SEQUENCE [LARGE SCALE GENOMIC DNA]</scope>
    <source>
        <strain evidence="8">skLN1</strain>
    </source>
</reference>
<evidence type="ECO:0000256" key="1">
    <source>
        <dbReference type="ARBA" id="ARBA00005417"/>
    </source>
</evidence>
<feature type="domain" description="ABC transporter" evidence="6">
    <location>
        <begin position="3"/>
        <end position="235"/>
    </location>
</feature>
<evidence type="ECO:0000313" key="8">
    <source>
        <dbReference type="Proteomes" id="UP000217785"/>
    </source>
</evidence>
<dbReference type="CDD" id="cd03224">
    <property type="entry name" value="ABC_TM1139_LivF_branched"/>
    <property type="match status" value="1"/>
</dbReference>
<dbReference type="GO" id="GO:0016887">
    <property type="term" value="F:ATP hydrolysis activity"/>
    <property type="evidence" value="ECO:0007669"/>
    <property type="project" value="InterPro"/>
</dbReference>
<evidence type="ECO:0000256" key="4">
    <source>
        <dbReference type="ARBA" id="ARBA00022840"/>
    </source>
</evidence>
<dbReference type="SMART" id="SM00382">
    <property type="entry name" value="AAA"/>
    <property type="match status" value="1"/>
</dbReference>
<keyword evidence="5" id="KW-0029">Amino-acid transport</keyword>
<evidence type="ECO:0000259" key="6">
    <source>
        <dbReference type="PROSITE" id="PS50893"/>
    </source>
</evidence>
<dbReference type="GO" id="GO:0005524">
    <property type="term" value="F:ATP binding"/>
    <property type="evidence" value="ECO:0007669"/>
    <property type="project" value="UniProtKB-KW"/>
</dbReference>
<dbReference type="OrthoDB" id="9776369at2"/>
<dbReference type="SUPFAM" id="SSF52540">
    <property type="entry name" value="P-loop containing nucleoside triphosphate hydrolases"/>
    <property type="match status" value="1"/>
</dbReference>
<comment type="similarity">
    <text evidence="1">Belongs to the ABC transporter superfamily.</text>
</comment>
<dbReference type="InterPro" id="IPR017871">
    <property type="entry name" value="ABC_transporter-like_CS"/>
</dbReference>
<name>A0A292YK25_9BACL</name>
<dbReference type="RefSeq" id="WP_096180951.1">
    <property type="nucleotide sequence ID" value="NZ_BDUF01000018.1"/>
</dbReference>
<dbReference type="PANTHER" id="PTHR43820">
    <property type="entry name" value="HIGH-AFFINITY BRANCHED-CHAIN AMINO ACID TRANSPORT ATP-BINDING PROTEIN LIVF"/>
    <property type="match status" value="1"/>
</dbReference>
<keyword evidence="2" id="KW-0813">Transport</keyword>
<dbReference type="Pfam" id="PF00005">
    <property type="entry name" value="ABC_tran"/>
    <property type="match status" value="1"/>
</dbReference>
<gene>
    <name evidence="7" type="ORF">EFBL_0877</name>
</gene>
<keyword evidence="4 7" id="KW-0067">ATP-binding</keyword>
<protein>
    <submittedName>
        <fullName evidence="7">ABC transporter ATP-binding protein</fullName>
    </submittedName>
</protein>
<keyword evidence="3" id="KW-0547">Nucleotide-binding</keyword>
<dbReference type="InterPro" id="IPR003439">
    <property type="entry name" value="ABC_transporter-like_ATP-bd"/>
</dbReference>
<dbReference type="GO" id="GO:0015658">
    <property type="term" value="F:branched-chain amino acid transmembrane transporter activity"/>
    <property type="evidence" value="ECO:0007669"/>
    <property type="project" value="TreeGrafter"/>
</dbReference>
<proteinExistence type="inferred from homology"/>
<comment type="caution">
    <text evidence="7">The sequence shown here is derived from an EMBL/GenBank/DDBJ whole genome shotgun (WGS) entry which is preliminary data.</text>
</comment>
<dbReference type="InterPro" id="IPR052156">
    <property type="entry name" value="BCAA_Transport_ATP-bd_LivF"/>
</dbReference>
<dbReference type="PROSITE" id="PS00211">
    <property type="entry name" value="ABC_TRANSPORTER_1"/>
    <property type="match status" value="1"/>
</dbReference>
<dbReference type="InterPro" id="IPR027417">
    <property type="entry name" value="P-loop_NTPase"/>
</dbReference>
<dbReference type="Gene3D" id="3.40.50.300">
    <property type="entry name" value="P-loop containing nucleotide triphosphate hydrolases"/>
    <property type="match status" value="1"/>
</dbReference>
<sequence>MLLKVENLSVHYDGMQALGGVSLEVHEGETVSIVGSNGAGKSTLINSISGTRKLSGGKIFFEGKDITAIPAHERVPMGIVQVPEGRRLFPLMSVEENLLLGSVHKEAKKYRNETLQEVYQLLPRLEERKNQVAKTLSGGEQQMVAIGRALMSRPKLLMFDEPSLGLSPLLVKNLFALIQQISQRGITIMLVEQNVKQTLQIVDRSYVLENGLITIEGTGRDLLNDSHVKKAFLGM</sequence>
<dbReference type="EMBL" id="BDUF01000018">
    <property type="protein sequence ID" value="GAX89259.1"/>
    <property type="molecule type" value="Genomic_DNA"/>
</dbReference>
<evidence type="ECO:0000256" key="5">
    <source>
        <dbReference type="ARBA" id="ARBA00022970"/>
    </source>
</evidence>
<dbReference type="PANTHER" id="PTHR43820:SF4">
    <property type="entry name" value="HIGH-AFFINITY BRANCHED-CHAIN AMINO ACID TRANSPORT ATP-BINDING PROTEIN LIVF"/>
    <property type="match status" value="1"/>
</dbReference>
<organism evidence="7 8">
    <name type="scientific">Effusibacillus lacus</name>
    <dbReference type="NCBI Taxonomy" id="1348429"/>
    <lineage>
        <taxon>Bacteria</taxon>
        <taxon>Bacillati</taxon>
        <taxon>Bacillota</taxon>
        <taxon>Bacilli</taxon>
        <taxon>Bacillales</taxon>
        <taxon>Alicyclobacillaceae</taxon>
        <taxon>Effusibacillus</taxon>
    </lineage>
</organism>
<dbReference type="GO" id="GO:0015807">
    <property type="term" value="P:L-amino acid transport"/>
    <property type="evidence" value="ECO:0007669"/>
    <property type="project" value="TreeGrafter"/>
</dbReference>
<evidence type="ECO:0000256" key="3">
    <source>
        <dbReference type="ARBA" id="ARBA00022741"/>
    </source>
</evidence>
<dbReference type="Proteomes" id="UP000217785">
    <property type="component" value="Unassembled WGS sequence"/>
</dbReference>
<dbReference type="PROSITE" id="PS50893">
    <property type="entry name" value="ABC_TRANSPORTER_2"/>
    <property type="match status" value="1"/>
</dbReference>
<dbReference type="AlphaFoldDB" id="A0A292YK25"/>
<evidence type="ECO:0000313" key="7">
    <source>
        <dbReference type="EMBL" id="GAX89259.1"/>
    </source>
</evidence>
<keyword evidence="8" id="KW-1185">Reference proteome</keyword>